<dbReference type="AlphaFoldDB" id="A0A7J3T939"/>
<dbReference type="EMBL" id="DRTM01000067">
    <property type="protein sequence ID" value="HHE75662.1"/>
    <property type="molecule type" value="Genomic_DNA"/>
</dbReference>
<dbReference type="PROSITE" id="PS00198">
    <property type="entry name" value="4FE4S_FER_1"/>
    <property type="match status" value="1"/>
</dbReference>
<dbReference type="Gene3D" id="3.30.70.20">
    <property type="match status" value="1"/>
</dbReference>
<dbReference type="SUPFAM" id="SSF52402">
    <property type="entry name" value="Adenine nucleotide alpha hydrolases-like"/>
    <property type="match status" value="1"/>
</dbReference>
<dbReference type="InterPro" id="IPR014729">
    <property type="entry name" value="Rossmann-like_a/b/a_fold"/>
</dbReference>
<dbReference type="InterPro" id="IPR050128">
    <property type="entry name" value="Sulfate_adenylyltrnsfr_sub2"/>
</dbReference>
<dbReference type="PANTHER" id="PTHR43196:SF2">
    <property type="entry name" value="PHOSPHOADENOSINE PHOSPHOSULFATE REDUCTASE"/>
    <property type="match status" value="1"/>
</dbReference>
<dbReference type="InterPro" id="IPR002500">
    <property type="entry name" value="PAPS_reduct_dom"/>
</dbReference>
<dbReference type="PANTHER" id="PTHR43196">
    <property type="entry name" value="SULFATE ADENYLYLTRANSFERASE SUBUNIT 2"/>
    <property type="match status" value="1"/>
</dbReference>
<dbReference type="Pfam" id="PF01507">
    <property type="entry name" value="PAPS_reduct"/>
    <property type="match status" value="1"/>
</dbReference>
<dbReference type="Pfam" id="PF13237">
    <property type="entry name" value="Fer4_10"/>
    <property type="match status" value="1"/>
</dbReference>
<name>A0A7J3T939_9ARCH</name>
<dbReference type="InterPro" id="IPR017896">
    <property type="entry name" value="4Fe4S_Fe-S-bd"/>
</dbReference>
<evidence type="ECO:0000259" key="1">
    <source>
        <dbReference type="PROSITE" id="PS51379"/>
    </source>
</evidence>
<dbReference type="PROSITE" id="PS51379">
    <property type="entry name" value="4FE4S_FER_2"/>
    <property type="match status" value="2"/>
</dbReference>
<comment type="caution">
    <text evidence="2">The sequence shown here is derived from an EMBL/GenBank/DDBJ whole genome shotgun (WGS) entry which is preliminary data.</text>
</comment>
<feature type="non-terminal residue" evidence="2">
    <location>
        <position position="1"/>
    </location>
</feature>
<dbReference type="Proteomes" id="UP000886130">
    <property type="component" value="Unassembled WGS sequence"/>
</dbReference>
<dbReference type="InterPro" id="IPR017900">
    <property type="entry name" value="4Fe4S_Fe_S_CS"/>
</dbReference>
<dbReference type="Gene3D" id="3.40.50.620">
    <property type="entry name" value="HUPs"/>
    <property type="match status" value="1"/>
</dbReference>
<feature type="domain" description="4Fe-4S ferredoxin-type" evidence="1">
    <location>
        <begin position="209"/>
        <end position="231"/>
    </location>
</feature>
<proteinExistence type="predicted"/>
<evidence type="ECO:0000313" key="2">
    <source>
        <dbReference type="EMBL" id="HHE75662.1"/>
    </source>
</evidence>
<feature type="domain" description="4Fe-4S ferredoxin-type" evidence="1">
    <location>
        <begin position="178"/>
        <end position="207"/>
    </location>
</feature>
<dbReference type="SUPFAM" id="SSF54862">
    <property type="entry name" value="4Fe-4S ferredoxins"/>
    <property type="match status" value="1"/>
</dbReference>
<reference evidence="2" key="1">
    <citation type="journal article" date="2020" name="mSystems">
        <title>Genome- and Community-Level Interaction Insights into Carbon Utilization and Element Cycling Functions of Hydrothermarchaeota in Hydrothermal Sediment.</title>
        <authorList>
            <person name="Zhou Z."/>
            <person name="Liu Y."/>
            <person name="Xu W."/>
            <person name="Pan J."/>
            <person name="Luo Z.H."/>
            <person name="Li M."/>
        </authorList>
    </citation>
    <scope>NUCLEOTIDE SEQUENCE [LARGE SCALE GENOMIC DNA]</scope>
    <source>
        <strain evidence="2">HyVt-85</strain>
    </source>
</reference>
<accession>A0A7J3T939</accession>
<dbReference type="GO" id="GO:0016491">
    <property type="term" value="F:oxidoreductase activity"/>
    <property type="evidence" value="ECO:0007669"/>
    <property type="project" value="UniProtKB-ARBA"/>
</dbReference>
<protein>
    <submittedName>
        <fullName evidence="2">4Fe-4S dicluster domain-containing protein</fullName>
    </submittedName>
</protein>
<gene>
    <name evidence="2" type="ORF">ENL31_00865</name>
</gene>
<organism evidence="2">
    <name type="scientific">Candidatus Aciduliprofundum boonei</name>
    <dbReference type="NCBI Taxonomy" id="379547"/>
    <lineage>
        <taxon>Archaea</taxon>
        <taxon>Methanobacteriati</taxon>
        <taxon>Thermoplasmatota</taxon>
        <taxon>DHVE2 group</taxon>
        <taxon>Candidatus Aciduliprofundum</taxon>
    </lineage>
</organism>
<sequence>RYESMDRMRKGSVWKNEWVPNQISASPIQNWSSLKVWLYILWKEAPINPWYERGLTRIGCYLCPSSDLADFFIVSRYYSPIEKWFNYLKDYAKRKGIPEKWAESSWRWKNPPTWAGGIKIERNKLRIHFKGEDKWRNVEFNKEINVDRAKNLLFALPPGTWKWEKNLQLDENFLKEGRSLLIRSQECVGCGICLGRCPVNALELKNNMVELEEDKCIHCLDCLGNCPAEEF</sequence>